<gene>
    <name evidence="1" type="ORF">LCGC14_2853730</name>
</gene>
<comment type="caution">
    <text evidence="1">The sequence shown here is derived from an EMBL/GenBank/DDBJ whole genome shotgun (WGS) entry which is preliminary data.</text>
</comment>
<accession>A0A0F9AYM0</accession>
<dbReference type="EMBL" id="LAZR01054962">
    <property type="protein sequence ID" value="KKK77426.1"/>
    <property type="molecule type" value="Genomic_DNA"/>
</dbReference>
<protein>
    <submittedName>
        <fullName evidence="1">Uncharacterized protein</fullName>
    </submittedName>
</protein>
<feature type="non-terminal residue" evidence="1">
    <location>
        <position position="1"/>
    </location>
</feature>
<dbReference type="AlphaFoldDB" id="A0A0F9AYM0"/>
<reference evidence="1" key="1">
    <citation type="journal article" date="2015" name="Nature">
        <title>Complex archaea that bridge the gap between prokaryotes and eukaryotes.</title>
        <authorList>
            <person name="Spang A."/>
            <person name="Saw J.H."/>
            <person name="Jorgensen S.L."/>
            <person name="Zaremba-Niedzwiedzka K."/>
            <person name="Martijn J."/>
            <person name="Lind A.E."/>
            <person name="van Eijk R."/>
            <person name="Schleper C."/>
            <person name="Guy L."/>
            <person name="Ettema T.J."/>
        </authorList>
    </citation>
    <scope>NUCLEOTIDE SEQUENCE</scope>
</reference>
<proteinExistence type="predicted"/>
<evidence type="ECO:0000313" key="1">
    <source>
        <dbReference type="EMBL" id="KKK77426.1"/>
    </source>
</evidence>
<sequence length="113" mass="13322">EKGCRRIGDRKPRLDQRVTDMIKKRTWNEFRETGLLWWINRLLHTFGWAIVFEVEPDDGSVSNVYPARCRFRGFDEKTESEGFAKVTAYMKENAAILLTEAEDCPEQEHVKEK</sequence>
<organism evidence="1">
    <name type="scientific">marine sediment metagenome</name>
    <dbReference type="NCBI Taxonomy" id="412755"/>
    <lineage>
        <taxon>unclassified sequences</taxon>
        <taxon>metagenomes</taxon>
        <taxon>ecological metagenomes</taxon>
    </lineage>
</organism>
<name>A0A0F9AYM0_9ZZZZ</name>